<comment type="caution">
    <text evidence="1">The sequence shown here is derived from an EMBL/GenBank/DDBJ whole genome shotgun (WGS) entry which is preliminary data.</text>
</comment>
<sequence length="45" mass="4560">MITVKIVALAAGAAAIALIALAGYRADRDAGLALEQMEIDLSDCA</sequence>
<protein>
    <submittedName>
        <fullName evidence="1">Uncharacterized protein</fullName>
    </submittedName>
</protein>
<organism evidence="1 2">
    <name type="scientific">Nonomuraea typhae</name>
    <dbReference type="NCBI Taxonomy" id="2603600"/>
    <lineage>
        <taxon>Bacteria</taxon>
        <taxon>Bacillati</taxon>
        <taxon>Actinomycetota</taxon>
        <taxon>Actinomycetes</taxon>
        <taxon>Streptosporangiales</taxon>
        <taxon>Streptosporangiaceae</taxon>
        <taxon>Nonomuraea</taxon>
    </lineage>
</organism>
<dbReference type="RefSeq" id="WP_397090040.1">
    <property type="nucleotide sequence ID" value="NZ_JBITGY010000014.1"/>
</dbReference>
<gene>
    <name evidence="1" type="ORF">ACIBG2_43375</name>
</gene>
<reference evidence="1 2" key="1">
    <citation type="submission" date="2024-10" db="EMBL/GenBank/DDBJ databases">
        <title>The Natural Products Discovery Center: Release of the First 8490 Sequenced Strains for Exploring Actinobacteria Biosynthetic Diversity.</title>
        <authorList>
            <person name="Kalkreuter E."/>
            <person name="Kautsar S.A."/>
            <person name="Yang D."/>
            <person name="Bader C.D."/>
            <person name="Teijaro C.N."/>
            <person name="Fluegel L."/>
            <person name="Davis C.M."/>
            <person name="Simpson J.R."/>
            <person name="Lauterbach L."/>
            <person name="Steele A.D."/>
            <person name="Gui C."/>
            <person name="Meng S."/>
            <person name="Li G."/>
            <person name="Viehrig K."/>
            <person name="Ye F."/>
            <person name="Su P."/>
            <person name="Kiefer A.F."/>
            <person name="Nichols A."/>
            <person name="Cepeda A.J."/>
            <person name="Yan W."/>
            <person name="Fan B."/>
            <person name="Jiang Y."/>
            <person name="Adhikari A."/>
            <person name="Zheng C.-J."/>
            <person name="Schuster L."/>
            <person name="Cowan T.M."/>
            <person name="Smanski M.J."/>
            <person name="Chevrette M.G."/>
            <person name="De Carvalho L.P.S."/>
            <person name="Shen B."/>
        </authorList>
    </citation>
    <scope>NUCLEOTIDE SEQUENCE [LARGE SCALE GENOMIC DNA]</scope>
    <source>
        <strain evidence="1 2">NPDC050545</strain>
    </source>
</reference>
<dbReference type="Proteomes" id="UP001612741">
    <property type="component" value="Unassembled WGS sequence"/>
</dbReference>
<accession>A0ABW7Z8M9</accession>
<proteinExistence type="predicted"/>
<name>A0ABW7Z8M9_9ACTN</name>
<dbReference type="EMBL" id="JBITGY010000014">
    <property type="protein sequence ID" value="MFI6504287.1"/>
    <property type="molecule type" value="Genomic_DNA"/>
</dbReference>
<evidence type="ECO:0000313" key="2">
    <source>
        <dbReference type="Proteomes" id="UP001612741"/>
    </source>
</evidence>
<keyword evidence="2" id="KW-1185">Reference proteome</keyword>
<evidence type="ECO:0000313" key="1">
    <source>
        <dbReference type="EMBL" id="MFI6504287.1"/>
    </source>
</evidence>